<name>A0A8C5GJS9_GOUWI</name>
<protein>
    <recommendedName>
        <fullName evidence="3">Tc1-like transposase DDE domain-containing protein</fullName>
    </recommendedName>
</protein>
<reference evidence="1" key="1">
    <citation type="submission" date="2020-06" db="EMBL/GenBank/DDBJ databases">
        <authorList>
            <consortium name="Wellcome Sanger Institute Data Sharing"/>
        </authorList>
    </citation>
    <scope>NUCLEOTIDE SEQUENCE [LARGE SCALE GENOMIC DNA]</scope>
</reference>
<dbReference type="Proteomes" id="UP000694680">
    <property type="component" value="Chromosome 24"/>
</dbReference>
<proteinExistence type="predicted"/>
<dbReference type="Gene3D" id="3.30.420.10">
    <property type="entry name" value="Ribonuclease H-like superfamily/Ribonuclease H"/>
    <property type="match status" value="1"/>
</dbReference>
<evidence type="ECO:0008006" key="3">
    <source>
        <dbReference type="Google" id="ProtNLM"/>
    </source>
</evidence>
<reference evidence="1" key="2">
    <citation type="submission" date="2025-08" db="UniProtKB">
        <authorList>
            <consortium name="Ensembl"/>
        </authorList>
    </citation>
    <scope>IDENTIFICATION</scope>
</reference>
<reference evidence="1" key="3">
    <citation type="submission" date="2025-09" db="UniProtKB">
        <authorList>
            <consortium name="Ensembl"/>
        </authorList>
    </citation>
    <scope>IDENTIFICATION</scope>
</reference>
<keyword evidence="2" id="KW-1185">Reference proteome</keyword>
<evidence type="ECO:0000313" key="1">
    <source>
        <dbReference type="Ensembl" id="ENSGWIP00000031337.1"/>
    </source>
</evidence>
<dbReference type="AlphaFoldDB" id="A0A8C5GJS9"/>
<organism evidence="1 2">
    <name type="scientific">Gouania willdenowi</name>
    <name type="common">Blunt-snouted clingfish</name>
    <name type="synonym">Lepadogaster willdenowi</name>
    <dbReference type="NCBI Taxonomy" id="441366"/>
    <lineage>
        <taxon>Eukaryota</taxon>
        <taxon>Metazoa</taxon>
        <taxon>Chordata</taxon>
        <taxon>Craniata</taxon>
        <taxon>Vertebrata</taxon>
        <taxon>Euteleostomi</taxon>
        <taxon>Actinopterygii</taxon>
        <taxon>Neopterygii</taxon>
        <taxon>Teleostei</taxon>
        <taxon>Neoteleostei</taxon>
        <taxon>Acanthomorphata</taxon>
        <taxon>Ovalentaria</taxon>
        <taxon>Blenniimorphae</taxon>
        <taxon>Blenniiformes</taxon>
        <taxon>Gobiesocoidei</taxon>
        <taxon>Gobiesocidae</taxon>
        <taxon>Gobiesocinae</taxon>
        <taxon>Gouania</taxon>
    </lineage>
</organism>
<sequence>MFSSGTRTRINQNSLTTNNITVLDWPPYSPDMNLIKHLWDVLG</sequence>
<evidence type="ECO:0000313" key="2">
    <source>
        <dbReference type="Proteomes" id="UP000694680"/>
    </source>
</evidence>
<dbReference type="Ensembl" id="ENSGWIT00000034133.1">
    <property type="protein sequence ID" value="ENSGWIP00000031337.1"/>
    <property type="gene ID" value="ENSGWIG00000016218.1"/>
</dbReference>
<dbReference type="InterPro" id="IPR036397">
    <property type="entry name" value="RNaseH_sf"/>
</dbReference>
<accession>A0A8C5GJS9</accession>
<dbReference type="GO" id="GO:0003676">
    <property type="term" value="F:nucleic acid binding"/>
    <property type="evidence" value="ECO:0007669"/>
    <property type="project" value="InterPro"/>
</dbReference>